<organism evidence="2 3">
    <name type="scientific">Trifolium medium</name>
    <dbReference type="NCBI Taxonomy" id="97028"/>
    <lineage>
        <taxon>Eukaryota</taxon>
        <taxon>Viridiplantae</taxon>
        <taxon>Streptophyta</taxon>
        <taxon>Embryophyta</taxon>
        <taxon>Tracheophyta</taxon>
        <taxon>Spermatophyta</taxon>
        <taxon>Magnoliopsida</taxon>
        <taxon>eudicotyledons</taxon>
        <taxon>Gunneridae</taxon>
        <taxon>Pentapetalae</taxon>
        <taxon>rosids</taxon>
        <taxon>fabids</taxon>
        <taxon>Fabales</taxon>
        <taxon>Fabaceae</taxon>
        <taxon>Papilionoideae</taxon>
        <taxon>50 kb inversion clade</taxon>
        <taxon>NPAAA clade</taxon>
        <taxon>Hologalegina</taxon>
        <taxon>IRL clade</taxon>
        <taxon>Trifolieae</taxon>
        <taxon>Trifolium</taxon>
    </lineage>
</organism>
<feature type="non-terminal residue" evidence="2">
    <location>
        <position position="208"/>
    </location>
</feature>
<name>A0A392PFQ0_9FABA</name>
<proteinExistence type="predicted"/>
<keyword evidence="3" id="KW-1185">Reference proteome</keyword>
<evidence type="ECO:0000313" key="2">
    <source>
        <dbReference type="EMBL" id="MCI10467.1"/>
    </source>
</evidence>
<sequence>MDETGEGMGEDDMSIIGEDFEKNEEDVALLALTWVGDEEVGGFHDKGEEELLSAQNYGEKEDDLVWSRGELEMEGRALEFQLTKGVIGPLDTDHVLGQEGLTYKTKNKGKCILKEADDVAMGNRNLFKGSCSRKNFGPDGLNGGKSKFVKSTKQKKGENGALFSLNPLFGGLTKASMFATTFQEGPRWRKTTKKKKKKSGRTKALPQE</sequence>
<evidence type="ECO:0000256" key="1">
    <source>
        <dbReference type="SAM" id="MobiDB-lite"/>
    </source>
</evidence>
<reference evidence="2 3" key="1">
    <citation type="journal article" date="2018" name="Front. Plant Sci.">
        <title>Red Clover (Trifolium pratense) and Zigzag Clover (T. medium) - A Picture of Genomic Similarities and Differences.</title>
        <authorList>
            <person name="Dluhosova J."/>
            <person name="Istvanek J."/>
            <person name="Nedelnik J."/>
            <person name="Repkova J."/>
        </authorList>
    </citation>
    <scope>NUCLEOTIDE SEQUENCE [LARGE SCALE GENOMIC DNA]</scope>
    <source>
        <strain evidence="3">cv. 10/8</strain>
        <tissue evidence="2">Leaf</tissue>
    </source>
</reference>
<accession>A0A392PFQ0</accession>
<dbReference type="EMBL" id="LXQA010076330">
    <property type="protein sequence ID" value="MCI10467.1"/>
    <property type="molecule type" value="Genomic_DNA"/>
</dbReference>
<dbReference type="Proteomes" id="UP000265520">
    <property type="component" value="Unassembled WGS sequence"/>
</dbReference>
<protein>
    <submittedName>
        <fullName evidence="2">Uncharacterized protein</fullName>
    </submittedName>
</protein>
<dbReference type="AlphaFoldDB" id="A0A392PFQ0"/>
<feature type="region of interest" description="Disordered" evidence="1">
    <location>
        <begin position="183"/>
        <end position="208"/>
    </location>
</feature>
<evidence type="ECO:0000313" key="3">
    <source>
        <dbReference type="Proteomes" id="UP000265520"/>
    </source>
</evidence>
<comment type="caution">
    <text evidence="2">The sequence shown here is derived from an EMBL/GenBank/DDBJ whole genome shotgun (WGS) entry which is preliminary data.</text>
</comment>
<feature type="compositionally biased region" description="Basic residues" evidence="1">
    <location>
        <begin position="188"/>
        <end position="201"/>
    </location>
</feature>